<dbReference type="Gene3D" id="2.40.330.10">
    <property type="entry name" value="DNA-binding pseudobarrel domain"/>
    <property type="match status" value="1"/>
</dbReference>
<evidence type="ECO:0000256" key="8">
    <source>
        <dbReference type="ARBA" id="ARBA00023294"/>
    </source>
</evidence>
<evidence type="ECO:0000256" key="7">
    <source>
        <dbReference type="ARBA" id="ARBA00023242"/>
    </source>
</evidence>
<evidence type="ECO:0000256" key="6">
    <source>
        <dbReference type="ARBA" id="ARBA00023163"/>
    </source>
</evidence>
<dbReference type="SMART" id="SM01019">
    <property type="entry name" value="B3"/>
    <property type="match status" value="1"/>
</dbReference>
<keyword evidence="14" id="KW-1185">Reference proteome</keyword>
<keyword evidence="5 10" id="KW-0238">DNA-binding</keyword>
<comment type="function">
    <text evidence="9">Auxin response factors (ARFs) are transcriptional factors that bind specifically to the DNA sequence 5'-TGTCTC-3' found in the auxin-responsive promoter elements (AuxREs). Could act as transcriptional activator or repressor. Formation of heterodimers with Aux/IAA proteins may alter their ability to modulate early auxin response genes expression.</text>
</comment>
<keyword evidence="6 10" id="KW-0804">Transcription</keyword>
<dbReference type="Pfam" id="PF02362">
    <property type="entry name" value="B3"/>
    <property type="match status" value="1"/>
</dbReference>
<organism evidence="13 14">
    <name type="scientific">Brassica napus</name>
    <name type="common">Rape</name>
    <dbReference type="NCBI Taxonomy" id="3708"/>
    <lineage>
        <taxon>Eukaryota</taxon>
        <taxon>Viridiplantae</taxon>
        <taxon>Streptophyta</taxon>
        <taxon>Embryophyta</taxon>
        <taxon>Tracheophyta</taxon>
        <taxon>Spermatophyta</taxon>
        <taxon>Magnoliopsida</taxon>
        <taxon>eudicotyledons</taxon>
        <taxon>Gunneridae</taxon>
        <taxon>Pentapetalae</taxon>
        <taxon>rosids</taxon>
        <taxon>malvids</taxon>
        <taxon>Brassicales</taxon>
        <taxon>Brassicaceae</taxon>
        <taxon>Brassiceae</taxon>
        <taxon>Brassica</taxon>
    </lineage>
</organism>
<evidence type="ECO:0000256" key="4">
    <source>
        <dbReference type="ARBA" id="ARBA00023015"/>
    </source>
</evidence>
<evidence type="ECO:0000256" key="3">
    <source>
        <dbReference type="ARBA" id="ARBA00011726"/>
    </source>
</evidence>
<evidence type="ECO:0000259" key="12">
    <source>
        <dbReference type="PROSITE" id="PS51745"/>
    </source>
</evidence>
<dbReference type="InterPro" id="IPR044835">
    <property type="entry name" value="ARF_plant"/>
</dbReference>
<dbReference type="InterPro" id="IPR053793">
    <property type="entry name" value="PB1-like"/>
</dbReference>
<evidence type="ECO:0000256" key="9">
    <source>
        <dbReference type="ARBA" id="ARBA00037697"/>
    </source>
</evidence>
<dbReference type="PROSITE" id="PS51745">
    <property type="entry name" value="PB1"/>
    <property type="match status" value="1"/>
</dbReference>
<name>A0ABQ7XPL2_BRANA</name>
<dbReference type="PROSITE" id="PS50863">
    <property type="entry name" value="B3"/>
    <property type="match status" value="1"/>
</dbReference>
<dbReference type="Pfam" id="PF06507">
    <property type="entry name" value="ARF_AD"/>
    <property type="match status" value="1"/>
</dbReference>
<reference evidence="13 14" key="1">
    <citation type="submission" date="2021-05" db="EMBL/GenBank/DDBJ databases">
        <title>Genome Assembly of Synthetic Allotetraploid Brassica napus Reveals Homoeologous Exchanges between Subgenomes.</title>
        <authorList>
            <person name="Davis J.T."/>
        </authorList>
    </citation>
    <scope>NUCLEOTIDE SEQUENCE [LARGE SCALE GENOMIC DNA]</scope>
    <source>
        <strain evidence="14">cv. Da-Ae</strain>
        <tissue evidence="13">Seedling</tissue>
    </source>
</reference>
<dbReference type="Gene3D" id="2.30.30.1040">
    <property type="match status" value="1"/>
</dbReference>
<dbReference type="SUPFAM" id="SSF54277">
    <property type="entry name" value="CAD &amp; PB1 domains"/>
    <property type="match status" value="1"/>
</dbReference>
<evidence type="ECO:0000256" key="10">
    <source>
        <dbReference type="RuleBase" id="RU004561"/>
    </source>
</evidence>
<keyword evidence="7 10" id="KW-0539">Nucleus</keyword>
<comment type="subcellular location">
    <subcellularLocation>
        <location evidence="1 10">Nucleus</location>
    </subcellularLocation>
</comment>
<dbReference type="SUPFAM" id="SSF101936">
    <property type="entry name" value="DNA-binding pseudobarrel domain"/>
    <property type="match status" value="1"/>
</dbReference>
<proteinExistence type="inferred from homology"/>
<dbReference type="Gene3D" id="3.10.20.90">
    <property type="entry name" value="Phosphatidylinositol 3-kinase Catalytic Subunit, Chain A, domain 1"/>
    <property type="match status" value="1"/>
</dbReference>
<dbReference type="InterPro" id="IPR010525">
    <property type="entry name" value="ARF_dom"/>
</dbReference>
<dbReference type="InterPro" id="IPR015300">
    <property type="entry name" value="DNA-bd_pseudobarrel_sf"/>
</dbReference>
<evidence type="ECO:0000256" key="2">
    <source>
        <dbReference type="ARBA" id="ARBA00007853"/>
    </source>
</evidence>
<evidence type="ECO:0000259" key="11">
    <source>
        <dbReference type="PROSITE" id="PS50863"/>
    </source>
</evidence>
<gene>
    <name evidence="13" type="ORF">HID58_086072</name>
</gene>
<protein>
    <recommendedName>
        <fullName evidence="10">Auxin response factor</fullName>
    </recommendedName>
</protein>
<sequence>MAAIDETNNYLNNKLWKLCAGPLIKLKVETNTNEIYAEVSLLPDTSDVEIPIPKTENNIQNINYFTKVLSASDTSTNGGFVLYKRHAIECLPLLDVSQLTPSQEIIAKDIHGHEWSFKHTLRGTPKRHLFTSGWNEFAKGKKLVAGDSFVFLRGENGESRVGISKAAHQQRNIPTSLISKQSMHHSVVATALNAIENKCMFVVFYKPRSSQFIVNFDKFVDRVNNKFNIGSKFSMKFEGKDLNEIRYNGTIVGVRDFSAHWKDSEWRSLEVQWDEAATIPRPDKVSPWEIELLTHSSNIFKSDTLKHKRQLEVHEFGSKMWVPTIYNERMVQAMKEPSTTTATTSCRLFGVDLMVPAITKDPVEPIVSNKKCKISKIFEDEKVDHVQAKSRTKVHMEGVIERTVDLTIFDGYNQLIDELERLFDIKGELHMHNQWKMFFIYNDGDMMILGDDPWPKFCNMAKEIFICSKEDVKIGIANNRFSEGDPALTTTILPPDVQLHVVQWHQSVLFKDTIPSMDRLRGWGLIVPLDCLLCASHQENRQHIFLVAHIPLRFDLSSRPNSISAVIQAGKVHRNFLIVLQGARNRLSRSAVFVMNTTEPINCSPCVYVRSKEEKRK</sequence>
<comment type="subunit">
    <text evidence="3 10">Homodimers and heterodimers.</text>
</comment>
<evidence type="ECO:0000313" key="14">
    <source>
        <dbReference type="Proteomes" id="UP000824890"/>
    </source>
</evidence>
<evidence type="ECO:0000256" key="5">
    <source>
        <dbReference type="ARBA" id="ARBA00023125"/>
    </source>
</evidence>
<feature type="domain" description="TF-B3" evidence="11">
    <location>
        <begin position="65"/>
        <end position="167"/>
    </location>
</feature>
<evidence type="ECO:0000256" key="1">
    <source>
        <dbReference type="ARBA" id="ARBA00004123"/>
    </source>
</evidence>
<dbReference type="Proteomes" id="UP000824890">
    <property type="component" value="Unassembled WGS sequence"/>
</dbReference>
<dbReference type="EMBL" id="JAGKQM010000019">
    <property type="protein sequence ID" value="KAH0857811.1"/>
    <property type="molecule type" value="Genomic_DNA"/>
</dbReference>
<feature type="domain" description="PB1" evidence="12">
    <location>
        <begin position="389"/>
        <end position="469"/>
    </location>
</feature>
<keyword evidence="8 10" id="KW-0927">Auxin signaling pathway</keyword>
<dbReference type="PANTHER" id="PTHR31384:SF164">
    <property type="entry name" value="AUXIN RESPONSE FACTOR 12-RELATED"/>
    <property type="match status" value="1"/>
</dbReference>
<accession>A0ABQ7XPL2</accession>
<dbReference type="PANTHER" id="PTHR31384">
    <property type="entry name" value="AUXIN RESPONSE FACTOR 4-RELATED"/>
    <property type="match status" value="1"/>
</dbReference>
<comment type="similarity">
    <text evidence="2 10">Belongs to the ARF family.</text>
</comment>
<comment type="caution">
    <text evidence="13">The sequence shown here is derived from an EMBL/GenBank/DDBJ whole genome shotgun (WGS) entry which is preliminary data.</text>
</comment>
<dbReference type="InterPro" id="IPR003340">
    <property type="entry name" value="B3_DNA-bd"/>
</dbReference>
<keyword evidence="4 10" id="KW-0805">Transcription regulation</keyword>
<dbReference type="CDD" id="cd10017">
    <property type="entry name" value="B3_DNA"/>
    <property type="match status" value="1"/>
</dbReference>
<evidence type="ECO:0000313" key="13">
    <source>
        <dbReference type="EMBL" id="KAH0857811.1"/>
    </source>
</evidence>